<reference evidence="2 3" key="2">
    <citation type="journal article" date="2017" name="Front. Plant Sci.">
        <title>Gene Classification and Mining of Molecular Markers Useful in Red Clover (Trifolium pratense) Breeding.</title>
        <authorList>
            <person name="Istvanek J."/>
            <person name="Dluhosova J."/>
            <person name="Dluhos P."/>
            <person name="Patkova L."/>
            <person name="Nedelnik J."/>
            <person name="Repkova J."/>
        </authorList>
    </citation>
    <scope>NUCLEOTIDE SEQUENCE [LARGE SCALE GENOMIC DNA]</scope>
    <source>
        <strain evidence="3">cv. Tatra</strain>
        <tissue evidence="2">Young leaves</tissue>
    </source>
</reference>
<evidence type="ECO:0000313" key="3">
    <source>
        <dbReference type="Proteomes" id="UP000236291"/>
    </source>
</evidence>
<feature type="non-terminal residue" evidence="2">
    <location>
        <position position="1"/>
    </location>
</feature>
<comment type="caution">
    <text evidence="2">The sequence shown here is derived from an EMBL/GenBank/DDBJ whole genome shotgun (WGS) entry which is preliminary data.</text>
</comment>
<dbReference type="AlphaFoldDB" id="A0A2K3K6M2"/>
<sequence length="118" mass="13945">PKTWMLWVHWAEYWFNTNYHASTGKTPFEVVYGRSQPALTRWLQGETKVEAVQRDLVDRDEALRQLKTQLVKAQEKMKSQADKKRLDRSFMVGEWVFVKLRAHRQKSVVTRINAKLAA</sequence>
<protein>
    <submittedName>
        <fullName evidence="2">Uncharacterized protein</fullName>
    </submittedName>
</protein>
<proteinExistence type="predicted"/>
<dbReference type="PANTHER" id="PTHR45835">
    <property type="entry name" value="YALI0A06105P"/>
    <property type="match status" value="1"/>
</dbReference>
<keyword evidence="1" id="KW-0175">Coiled coil</keyword>
<dbReference type="InterPro" id="IPR036397">
    <property type="entry name" value="RNaseH_sf"/>
</dbReference>
<dbReference type="Gene3D" id="3.30.420.10">
    <property type="entry name" value="Ribonuclease H-like superfamily/Ribonuclease H"/>
    <property type="match status" value="1"/>
</dbReference>
<feature type="coiled-coil region" evidence="1">
    <location>
        <begin position="56"/>
        <end position="83"/>
    </location>
</feature>
<organism evidence="2 3">
    <name type="scientific">Trifolium pratense</name>
    <name type="common">Red clover</name>
    <dbReference type="NCBI Taxonomy" id="57577"/>
    <lineage>
        <taxon>Eukaryota</taxon>
        <taxon>Viridiplantae</taxon>
        <taxon>Streptophyta</taxon>
        <taxon>Embryophyta</taxon>
        <taxon>Tracheophyta</taxon>
        <taxon>Spermatophyta</taxon>
        <taxon>Magnoliopsida</taxon>
        <taxon>eudicotyledons</taxon>
        <taxon>Gunneridae</taxon>
        <taxon>Pentapetalae</taxon>
        <taxon>rosids</taxon>
        <taxon>fabids</taxon>
        <taxon>Fabales</taxon>
        <taxon>Fabaceae</taxon>
        <taxon>Papilionoideae</taxon>
        <taxon>50 kb inversion clade</taxon>
        <taxon>NPAAA clade</taxon>
        <taxon>Hologalegina</taxon>
        <taxon>IRL clade</taxon>
        <taxon>Trifolieae</taxon>
        <taxon>Trifolium</taxon>
    </lineage>
</organism>
<reference evidence="2 3" key="1">
    <citation type="journal article" date="2014" name="Am. J. Bot.">
        <title>Genome assembly and annotation for red clover (Trifolium pratense; Fabaceae).</title>
        <authorList>
            <person name="Istvanek J."/>
            <person name="Jaros M."/>
            <person name="Krenek A."/>
            <person name="Repkova J."/>
        </authorList>
    </citation>
    <scope>NUCLEOTIDE SEQUENCE [LARGE SCALE GENOMIC DNA]</scope>
    <source>
        <strain evidence="3">cv. Tatra</strain>
        <tissue evidence="2">Young leaves</tissue>
    </source>
</reference>
<evidence type="ECO:0000256" key="1">
    <source>
        <dbReference type="SAM" id="Coils"/>
    </source>
</evidence>
<name>A0A2K3K6M2_TRIPR</name>
<accession>A0A2K3K6M2</accession>
<gene>
    <name evidence="2" type="ORF">L195_g060911</name>
</gene>
<dbReference type="GO" id="GO:0003676">
    <property type="term" value="F:nucleic acid binding"/>
    <property type="evidence" value="ECO:0007669"/>
    <property type="project" value="InterPro"/>
</dbReference>
<dbReference type="PANTHER" id="PTHR45835:SF99">
    <property type="entry name" value="CHROMO DOMAIN-CONTAINING PROTEIN-RELATED"/>
    <property type="match status" value="1"/>
</dbReference>
<feature type="non-terminal residue" evidence="2">
    <location>
        <position position="118"/>
    </location>
</feature>
<dbReference type="STRING" id="57577.A0A2K3K6M2"/>
<evidence type="ECO:0000313" key="2">
    <source>
        <dbReference type="EMBL" id="PNX61940.1"/>
    </source>
</evidence>
<dbReference type="Proteomes" id="UP000236291">
    <property type="component" value="Unassembled WGS sequence"/>
</dbReference>
<dbReference type="EMBL" id="ASHM01144545">
    <property type="protein sequence ID" value="PNX61940.1"/>
    <property type="molecule type" value="Genomic_DNA"/>
</dbReference>